<dbReference type="STRING" id="343013.SAMN04489707_106710"/>
<proteinExistence type="predicted"/>
<dbReference type="Proteomes" id="UP000183656">
    <property type="component" value="Unassembled WGS sequence"/>
</dbReference>
<sequence length="94" mass="10151">MIPLHSTNIPRIAEGPAHLDAWDRASLAGAANAIKVIAALLMQHEIDRDCEPHDDLLRLNGAAVAGLLEAINGLTELIEMRLRDGSRRAKGLQP</sequence>
<accession>A0A1I7KRD6</accession>
<evidence type="ECO:0000313" key="2">
    <source>
        <dbReference type="Proteomes" id="UP000183656"/>
    </source>
</evidence>
<keyword evidence="2" id="KW-1185">Reference proteome</keyword>
<dbReference type="EMBL" id="FPBX01000067">
    <property type="protein sequence ID" value="SFV00012.1"/>
    <property type="molecule type" value="Genomic_DNA"/>
</dbReference>
<organism evidence="1 2">
    <name type="scientific">Paenacidovorax caeni</name>
    <dbReference type="NCBI Taxonomy" id="343013"/>
    <lineage>
        <taxon>Bacteria</taxon>
        <taxon>Pseudomonadati</taxon>
        <taxon>Pseudomonadota</taxon>
        <taxon>Betaproteobacteria</taxon>
        <taxon>Burkholderiales</taxon>
        <taxon>Comamonadaceae</taxon>
        <taxon>Paenacidovorax</taxon>
    </lineage>
</organism>
<dbReference type="RefSeq" id="WP_054258109.1">
    <property type="nucleotide sequence ID" value="NZ_CYIG01000098.1"/>
</dbReference>
<evidence type="ECO:0000313" key="1">
    <source>
        <dbReference type="EMBL" id="SFV00012.1"/>
    </source>
</evidence>
<reference evidence="1 2" key="1">
    <citation type="submission" date="2016-10" db="EMBL/GenBank/DDBJ databases">
        <authorList>
            <person name="de Groot N.N."/>
        </authorList>
    </citation>
    <scope>NUCLEOTIDE SEQUENCE [LARGE SCALE GENOMIC DNA]</scope>
    <source>
        <strain evidence="1 2">R-24608</strain>
    </source>
</reference>
<dbReference type="AlphaFoldDB" id="A0A1I7KRD6"/>
<protein>
    <submittedName>
        <fullName evidence="1">Uncharacterized protein</fullName>
    </submittedName>
</protein>
<gene>
    <name evidence="1" type="ORF">SAMN04489707_106710</name>
</gene>
<name>A0A1I7KRD6_9BURK</name>